<reference evidence="3" key="1">
    <citation type="journal article" date="2019" name="Int. J. Syst. Evol. Microbiol.">
        <title>The Global Catalogue of Microorganisms (GCM) 10K type strain sequencing project: providing services to taxonomists for standard genome sequencing and annotation.</title>
        <authorList>
            <consortium name="The Broad Institute Genomics Platform"/>
            <consortium name="The Broad Institute Genome Sequencing Center for Infectious Disease"/>
            <person name="Wu L."/>
            <person name="Ma J."/>
        </authorList>
    </citation>
    <scope>NUCLEOTIDE SEQUENCE [LARGE SCALE GENOMIC DNA]</scope>
    <source>
        <strain evidence="3">KLKA75</strain>
    </source>
</reference>
<comment type="caution">
    <text evidence="2">The sequence shown here is derived from an EMBL/GenBank/DDBJ whole genome shotgun (WGS) entry which is preliminary data.</text>
</comment>
<dbReference type="EMBL" id="JBHSIT010000003">
    <property type="protein sequence ID" value="MFC4908053.1"/>
    <property type="molecule type" value="Genomic_DNA"/>
</dbReference>
<dbReference type="Pfam" id="PF12706">
    <property type="entry name" value="Lactamase_B_2"/>
    <property type="match status" value="1"/>
</dbReference>
<evidence type="ECO:0000259" key="1">
    <source>
        <dbReference type="SMART" id="SM00849"/>
    </source>
</evidence>
<dbReference type="SMART" id="SM00849">
    <property type="entry name" value="Lactamase_B"/>
    <property type="match status" value="1"/>
</dbReference>
<dbReference type="PANTHER" id="PTHR46018">
    <property type="entry name" value="ZINC PHOSPHODIESTERASE ELAC PROTEIN 1"/>
    <property type="match status" value="1"/>
</dbReference>
<protein>
    <submittedName>
        <fullName evidence="2">MBL fold metallo-hydrolase</fullName>
    </submittedName>
</protein>
<dbReference type="Proteomes" id="UP001595872">
    <property type="component" value="Unassembled WGS sequence"/>
</dbReference>
<gene>
    <name evidence="2" type="ORF">ACFPCY_12035</name>
</gene>
<dbReference type="CDD" id="cd07716">
    <property type="entry name" value="RNaseZ_short-form-like_MBL-fold"/>
    <property type="match status" value="1"/>
</dbReference>
<evidence type="ECO:0000313" key="2">
    <source>
        <dbReference type="EMBL" id="MFC4908053.1"/>
    </source>
</evidence>
<name>A0ABV9TX46_9ACTN</name>
<dbReference type="InterPro" id="IPR036866">
    <property type="entry name" value="RibonucZ/Hydroxyglut_hydro"/>
</dbReference>
<dbReference type="InterPro" id="IPR001279">
    <property type="entry name" value="Metallo-B-lactamas"/>
</dbReference>
<organism evidence="2 3">
    <name type="scientific">Actinomadura gamaensis</name>
    <dbReference type="NCBI Taxonomy" id="1763541"/>
    <lineage>
        <taxon>Bacteria</taxon>
        <taxon>Bacillati</taxon>
        <taxon>Actinomycetota</taxon>
        <taxon>Actinomycetes</taxon>
        <taxon>Streptosporangiales</taxon>
        <taxon>Thermomonosporaceae</taxon>
        <taxon>Actinomadura</taxon>
    </lineage>
</organism>
<evidence type="ECO:0000313" key="3">
    <source>
        <dbReference type="Proteomes" id="UP001595872"/>
    </source>
</evidence>
<sequence length="241" mass="24698">MILTVVGCSGTVPGPDAACSCYLLEHAGVRILLDLGTGALGPLQRFADPCAVDAVVLSHPHRDHCADLVPLVYLRDRRGVSGPLPVLAPAGSAERVVGEGRPYTDALKWLDAGPEPFRIGPFTVRTTPVPHSVPAVAVRVSAGDATLTYSGDSGVCAELDDLARGSDVLLCEAAAAVDTPGASRNHLTPAQAAATATRAGAGQLILTHLRPWADPAAALAEARVHSARPVSLAVPGLRVAV</sequence>
<proteinExistence type="predicted"/>
<keyword evidence="3" id="KW-1185">Reference proteome</keyword>
<feature type="domain" description="Metallo-beta-lactamase" evidence="1">
    <location>
        <begin position="18"/>
        <end position="186"/>
    </location>
</feature>
<accession>A0ABV9TX46</accession>
<dbReference type="RefSeq" id="WP_378254340.1">
    <property type="nucleotide sequence ID" value="NZ_JBHSIT010000003.1"/>
</dbReference>
<dbReference type="Gene3D" id="3.60.15.10">
    <property type="entry name" value="Ribonuclease Z/Hydroxyacylglutathione hydrolase-like"/>
    <property type="match status" value="1"/>
</dbReference>
<dbReference type="PANTHER" id="PTHR46018:SF4">
    <property type="entry name" value="METALLO-HYDROLASE YHFI-RELATED"/>
    <property type="match status" value="1"/>
</dbReference>
<dbReference type="SUPFAM" id="SSF56281">
    <property type="entry name" value="Metallo-hydrolase/oxidoreductase"/>
    <property type="match status" value="1"/>
</dbReference>